<proteinExistence type="predicted"/>
<gene>
    <name evidence="1" type="ORF">FOTG_18872</name>
</gene>
<reference evidence="1" key="1">
    <citation type="submission" date="2011-11" db="EMBL/GenBank/DDBJ databases">
        <title>The Genome Sequence of Fusarium oxysporum Cotton.</title>
        <authorList>
            <consortium name="The Broad Institute Genome Sequencing Platform"/>
            <person name="Ma L.-J."/>
            <person name="Gale L.R."/>
            <person name="Schwartz D.C."/>
            <person name="Zhou S."/>
            <person name="Corby-Kistler H."/>
            <person name="Young S.K."/>
            <person name="Zeng Q."/>
            <person name="Gargeya S."/>
            <person name="Fitzgerald M."/>
            <person name="Haas B."/>
            <person name="Abouelleil A."/>
            <person name="Alvarado L."/>
            <person name="Arachchi H.M."/>
            <person name="Berlin A."/>
            <person name="Brown A."/>
            <person name="Chapman S.B."/>
            <person name="Chen Z."/>
            <person name="Dunbar C."/>
            <person name="Freedman E."/>
            <person name="Gearin G."/>
            <person name="Goldberg J."/>
            <person name="Griggs A."/>
            <person name="Gujja S."/>
            <person name="Heiman D."/>
            <person name="Howarth C."/>
            <person name="Larson L."/>
            <person name="Lui A."/>
            <person name="MacDonald P.J.P."/>
            <person name="Montmayeur A."/>
            <person name="Murphy C."/>
            <person name="Neiman D."/>
            <person name="Pearson M."/>
            <person name="Priest M."/>
            <person name="Roberts A."/>
            <person name="Saif S."/>
            <person name="Shea T."/>
            <person name="Shenoy N."/>
            <person name="Sisk P."/>
            <person name="Stolte C."/>
            <person name="Sykes S."/>
            <person name="Wortman J."/>
            <person name="Nusbaum C."/>
            <person name="Birren B."/>
        </authorList>
    </citation>
    <scope>NUCLEOTIDE SEQUENCE [LARGE SCALE GENOMIC DNA]</scope>
    <source>
        <strain evidence="1">25433</strain>
    </source>
</reference>
<organism evidence="1">
    <name type="scientific">Fusarium oxysporum f. sp. vasinfectum 25433</name>
    <dbReference type="NCBI Taxonomy" id="1089449"/>
    <lineage>
        <taxon>Eukaryota</taxon>
        <taxon>Fungi</taxon>
        <taxon>Dikarya</taxon>
        <taxon>Ascomycota</taxon>
        <taxon>Pezizomycotina</taxon>
        <taxon>Sordariomycetes</taxon>
        <taxon>Hypocreomycetidae</taxon>
        <taxon>Hypocreales</taxon>
        <taxon>Nectriaceae</taxon>
        <taxon>Fusarium</taxon>
        <taxon>Fusarium oxysporum species complex</taxon>
    </lineage>
</organism>
<protein>
    <submittedName>
        <fullName evidence="1">Uncharacterized protein</fullName>
    </submittedName>
</protein>
<evidence type="ECO:0000313" key="1">
    <source>
        <dbReference type="EMBL" id="EXM12637.1"/>
    </source>
</evidence>
<dbReference type="AlphaFoldDB" id="X0KV18"/>
<dbReference type="EMBL" id="KK035433">
    <property type="protein sequence ID" value="EXM12637.1"/>
    <property type="molecule type" value="Genomic_DNA"/>
</dbReference>
<dbReference type="Proteomes" id="UP000030701">
    <property type="component" value="Unassembled WGS sequence"/>
</dbReference>
<reference evidence="1" key="2">
    <citation type="submission" date="2014-03" db="EMBL/GenBank/DDBJ databases">
        <title>The Genome Annotation of Fusarium oxysporum Cotton.</title>
        <authorList>
            <consortium name="The Broad Institute Genomics Platform"/>
            <person name="Ma L.-J."/>
            <person name="Corby-Kistler H."/>
            <person name="Broz K."/>
            <person name="Gale L.R."/>
            <person name="Jonkers W."/>
            <person name="O'Donnell K."/>
            <person name="Ploetz R."/>
            <person name="Steinberg C."/>
            <person name="Schwartz D.C."/>
            <person name="VanEtten H."/>
            <person name="Zhou S."/>
            <person name="Young S.K."/>
            <person name="Zeng Q."/>
            <person name="Gargeya S."/>
            <person name="Fitzgerald M."/>
            <person name="Abouelleil A."/>
            <person name="Alvarado L."/>
            <person name="Chapman S.B."/>
            <person name="Gainer-Dewar J."/>
            <person name="Goldberg J."/>
            <person name="Griggs A."/>
            <person name="Gujja S."/>
            <person name="Hansen M."/>
            <person name="Howarth C."/>
            <person name="Imamovic A."/>
            <person name="Ireland A."/>
            <person name="Larimer J."/>
            <person name="McCowan C."/>
            <person name="Murphy C."/>
            <person name="Pearson M."/>
            <person name="Poon T.W."/>
            <person name="Priest M."/>
            <person name="Roberts A."/>
            <person name="Saif S."/>
            <person name="Shea T."/>
            <person name="Sykes S."/>
            <person name="Wortman J."/>
            <person name="Nusbaum C."/>
            <person name="Birren B."/>
        </authorList>
    </citation>
    <scope>NUCLEOTIDE SEQUENCE</scope>
    <source>
        <strain evidence="1">25433</strain>
    </source>
</reference>
<name>X0KV18_FUSOX</name>
<dbReference type="HOGENOM" id="CLU_1695543_0_0_1"/>
<accession>X0KV18</accession>
<sequence length="155" mass="17477">MLRLARRNVDDAWVASFWQIHHGRSLFARAIDNAFVVYIYDALDFFISLSEDYWFCGRGVAHDLGNGSRVEASMNGSRLVDNALNPAPYGRRARDAYLFYKEFCMGVNGFKFVLDLLELGSVPVSYVDCRSLLLSKDSGCGRTDARRAARDCEDA</sequence>